<organism evidence="2 3">
    <name type="scientific">Portunus trituberculatus</name>
    <name type="common">Swimming crab</name>
    <name type="synonym">Neptunus trituberculatus</name>
    <dbReference type="NCBI Taxonomy" id="210409"/>
    <lineage>
        <taxon>Eukaryota</taxon>
        <taxon>Metazoa</taxon>
        <taxon>Ecdysozoa</taxon>
        <taxon>Arthropoda</taxon>
        <taxon>Crustacea</taxon>
        <taxon>Multicrustacea</taxon>
        <taxon>Malacostraca</taxon>
        <taxon>Eumalacostraca</taxon>
        <taxon>Eucarida</taxon>
        <taxon>Decapoda</taxon>
        <taxon>Pleocyemata</taxon>
        <taxon>Brachyura</taxon>
        <taxon>Eubrachyura</taxon>
        <taxon>Portunoidea</taxon>
        <taxon>Portunidae</taxon>
        <taxon>Portuninae</taxon>
        <taxon>Portunus</taxon>
    </lineage>
</organism>
<evidence type="ECO:0000313" key="2">
    <source>
        <dbReference type="EMBL" id="MPC27330.1"/>
    </source>
</evidence>
<sequence length="168" mass="18227">MAEGGNTYTTQEENTPMTPISSSVPSTCAQRPYGISISLALSCCISLPFISKAKNNQIKEDIEMTNACRQHVAESAYLTQFKRSDLYNDKEVVESVGYVTDLVSTVSARSCHSASRQCTPLEHFLICTRRKAAARDDTALTVAVTVEPCTSCASSCLLTQGEAETLRT</sequence>
<feature type="region of interest" description="Disordered" evidence="1">
    <location>
        <begin position="1"/>
        <end position="24"/>
    </location>
</feature>
<accession>A0A5B7E0A0</accession>
<evidence type="ECO:0000256" key="1">
    <source>
        <dbReference type="SAM" id="MobiDB-lite"/>
    </source>
</evidence>
<dbReference type="Proteomes" id="UP000324222">
    <property type="component" value="Unassembled WGS sequence"/>
</dbReference>
<comment type="caution">
    <text evidence="2">The sequence shown here is derived from an EMBL/GenBank/DDBJ whole genome shotgun (WGS) entry which is preliminary data.</text>
</comment>
<keyword evidence="3" id="KW-1185">Reference proteome</keyword>
<dbReference type="AlphaFoldDB" id="A0A5B7E0A0"/>
<dbReference type="EMBL" id="VSRR010001728">
    <property type="protein sequence ID" value="MPC27330.1"/>
    <property type="molecule type" value="Genomic_DNA"/>
</dbReference>
<gene>
    <name evidence="2" type="ORF">E2C01_020497</name>
</gene>
<name>A0A5B7E0A0_PORTR</name>
<protein>
    <submittedName>
        <fullName evidence="2">Uncharacterized protein</fullName>
    </submittedName>
</protein>
<reference evidence="2 3" key="1">
    <citation type="submission" date="2019-05" db="EMBL/GenBank/DDBJ databases">
        <title>Another draft genome of Portunus trituberculatus and its Hox gene families provides insights of decapod evolution.</title>
        <authorList>
            <person name="Jeong J.-H."/>
            <person name="Song I."/>
            <person name="Kim S."/>
            <person name="Choi T."/>
            <person name="Kim D."/>
            <person name="Ryu S."/>
            <person name="Kim W."/>
        </authorList>
    </citation>
    <scope>NUCLEOTIDE SEQUENCE [LARGE SCALE GENOMIC DNA]</scope>
    <source>
        <tissue evidence="2">Muscle</tissue>
    </source>
</reference>
<evidence type="ECO:0000313" key="3">
    <source>
        <dbReference type="Proteomes" id="UP000324222"/>
    </source>
</evidence>
<proteinExistence type="predicted"/>